<dbReference type="OrthoDB" id="1925304at2759"/>
<keyword evidence="3" id="KW-1185">Reference proteome</keyword>
<gene>
    <name evidence="2" type="ORF">F0562_022485</name>
</gene>
<dbReference type="Proteomes" id="UP000325577">
    <property type="component" value="Linkage Group LG11"/>
</dbReference>
<dbReference type="Gene3D" id="1.25.40.20">
    <property type="entry name" value="Ankyrin repeat-containing domain"/>
    <property type="match status" value="1"/>
</dbReference>
<dbReference type="PANTHER" id="PTHR47303">
    <property type="match status" value="1"/>
</dbReference>
<feature type="compositionally biased region" description="Basic and acidic residues" evidence="1">
    <location>
        <begin position="147"/>
        <end position="168"/>
    </location>
</feature>
<accession>A0A5J5BN14</accession>
<evidence type="ECO:0000256" key="1">
    <source>
        <dbReference type="SAM" id="MobiDB-lite"/>
    </source>
</evidence>
<reference evidence="2 3" key="1">
    <citation type="submission" date="2019-09" db="EMBL/GenBank/DDBJ databases">
        <title>A chromosome-level genome assembly of the Chinese tupelo Nyssa sinensis.</title>
        <authorList>
            <person name="Yang X."/>
            <person name="Kang M."/>
            <person name="Yang Y."/>
            <person name="Xiong H."/>
            <person name="Wang M."/>
            <person name="Zhang Z."/>
            <person name="Wang Z."/>
            <person name="Wu H."/>
            <person name="Ma T."/>
            <person name="Liu J."/>
            <person name="Xi Z."/>
        </authorList>
    </citation>
    <scope>NUCLEOTIDE SEQUENCE [LARGE SCALE GENOMIC DNA]</scope>
    <source>
        <strain evidence="2">J267</strain>
        <tissue evidence="2">Leaf</tissue>
    </source>
</reference>
<dbReference type="InterPro" id="IPR002110">
    <property type="entry name" value="Ankyrin_rpt"/>
</dbReference>
<name>A0A5J5BN14_9ASTE</name>
<dbReference type="PANTHER" id="PTHR47303:SF1">
    <property type="entry name" value="NF-KAPPA-B INHIBITOR BETA"/>
    <property type="match status" value="1"/>
</dbReference>
<dbReference type="EMBL" id="CM018034">
    <property type="protein sequence ID" value="KAA8544475.1"/>
    <property type="molecule type" value="Genomic_DNA"/>
</dbReference>
<evidence type="ECO:0000313" key="3">
    <source>
        <dbReference type="Proteomes" id="UP000325577"/>
    </source>
</evidence>
<sequence length="536" mass="60007">MNSSDSSSFAPHQYPYPSTLNVVNFASIKLSTNWKKSFTNYLPWKTQILGLVESQDLLGFIDGTNPPPAEMVTVPDDMTMKEIPNPDYLLWRRSDRLVKGWIIGSLTVSALHIVVDLKTARDVWIELQNKFDRDSQDQPCEEEDSDEKFSDDSSESEDHPAEQSVKEKVDEKDLSWYVPLCKAALRGNWNSAKKFFDQDGAAVTAKITVNLDTALYLAVGTGKAIHFVENLVELMPTEALALQNIVGQTALMVAAIVGNTRAAVILVKKNPALLYTKDGKGNLPVHCAAYCDKRETLLYLLSVTKDEIKHSPFEGQIGVRLLIAVITSGFLDMALDLVQHHPSLATLKADNGDTPLKAIARMASAFPSGTRLNYWERLIYSCVPVELKNYHNDPNRGDIENPLYGTVGSLRGNYSNIVYKRLHARLWGFIGLLVPIIKHIQGKKLIHHQALHLVKCLCEEIKSLNDWHSYSFHFGFPVTEAARLGIPEIVEEIVGTYPDAVWYYGADKRNIVQLAVVNRCEKVVNLVFQMVSINII</sequence>
<dbReference type="SMART" id="SM00248">
    <property type="entry name" value="ANK"/>
    <property type="match status" value="4"/>
</dbReference>
<dbReference type="InterPro" id="IPR036770">
    <property type="entry name" value="Ankyrin_rpt-contain_sf"/>
</dbReference>
<protein>
    <submittedName>
        <fullName evidence="2">Uncharacterized protein</fullName>
    </submittedName>
</protein>
<dbReference type="AlphaFoldDB" id="A0A5J5BN14"/>
<organism evidence="2 3">
    <name type="scientific">Nyssa sinensis</name>
    <dbReference type="NCBI Taxonomy" id="561372"/>
    <lineage>
        <taxon>Eukaryota</taxon>
        <taxon>Viridiplantae</taxon>
        <taxon>Streptophyta</taxon>
        <taxon>Embryophyta</taxon>
        <taxon>Tracheophyta</taxon>
        <taxon>Spermatophyta</taxon>
        <taxon>Magnoliopsida</taxon>
        <taxon>eudicotyledons</taxon>
        <taxon>Gunneridae</taxon>
        <taxon>Pentapetalae</taxon>
        <taxon>asterids</taxon>
        <taxon>Cornales</taxon>
        <taxon>Nyssaceae</taxon>
        <taxon>Nyssa</taxon>
    </lineage>
</organism>
<feature type="region of interest" description="Disordered" evidence="1">
    <location>
        <begin position="134"/>
        <end position="168"/>
    </location>
</feature>
<proteinExistence type="predicted"/>
<dbReference type="SUPFAM" id="SSF48403">
    <property type="entry name" value="Ankyrin repeat"/>
    <property type="match status" value="1"/>
</dbReference>
<evidence type="ECO:0000313" key="2">
    <source>
        <dbReference type="EMBL" id="KAA8544475.1"/>
    </source>
</evidence>
<dbReference type="Pfam" id="PF12796">
    <property type="entry name" value="Ank_2"/>
    <property type="match status" value="1"/>
</dbReference>